<dbReference type="GeneID" id="20652402"/>
<organism evidence="1 2">
    <name type="scientific">Phytophthora sojae (strain P6497)</name>
    <name type="common">Soybean stem and root rot agent</name>
    <name type="synonym">Phytophthora megasperma f. sp. glycines</name>
    <dbReference type="NCBI Taxonomy" id="1094619"/>
    <lineage>
        <taxon>Eukaryota</taxon>
        <taxon>Sar</taxon>
        <taxon>Stramenopiles</taxon>
        <taxon>Oomycota</taxon>
        <taxon>Peronosporomycetes</taxon>
        <taxon>Peronosporales</taxon>
        <taxon>Peronosporaceae</taxon>
        <taxon>Phytophthora</taxon>
    </lineage>
</organism>
<evidence type="ECO:0000313" key="2">
    <source>
        <dbReference type="Proteomes" id="UP000002640"/>
    </source>
</evidence>
<dbReference type="SUPFAM" id="SSF56672">
    <property type="entry name" value="DNA/RNA polymerases"/>
    <property type="match status" value="1"/>
</dbReference>
<dbReference type="OMA" id="NMSLWAC"/>
<dbReference type="EMBL" id="JH159151">
    <property type="protein sequence ID" value="EGZ28998.1"/>
    <property type="molecule type" value="Genomic_DNA"/>
</dbReference>
<dbReference type="Gene3D" id="3.10.10.10">
    <property type="entry name" value="HIV Type 1 Reverse Transcriptase, subunit A, domain 1"/>
    <property type="match status" value="1"/>
</dbReference>
<dbReference type="AlphaFoldDB" id="G4YDY0"/>
<sequence length="109" mass="12428">EVRDKLEDKVVAAGNNGFDQGYLSFLRDSVLEYEDIFRIDLGADPPADIAPLRIKLIEGAKPFRARSHRYAPAQRNFLREYTKRPELMGFIRQNNQSHWACAAVPVAKP</sequence>
<dbReference type="InterPro" id="IPR043502">
    <property type="entry name" value="DNA/RNA_pol_sf"/>
</dbReference>
<reference evidence="1 2" key="1">
    <citation type="journal article" date="2006" name="Science">
        <title>Phytophthora genome sequences uncover evolutionary origins and mechanisms of pathogenesis.</title>
        <authorList>
            <person name="Tyler B.M."/>
            <person name="Tripathy S."/>
            <person name="Zhang X."/>
            <person name="Dehal P."/>
            <person name="Jiang R.H."/>
            <person name="Aerts A."/>
            <person name="Arredondo F.D."/>
            <person name="Baxter L."/>
            <person name="Bensasson D."/>
            <person name="Beynon J.L."/>
            <person name="Chapman J."/>
            <person name="Damasceno C.M."/>
            <person name="Dorrance A.E."/>
            <person name="Dou D."/>
            <person name="Dickerman A.W."/>
            <person name="Dubchak I.L."/>
            <person name="Garbelotto M."/>
            <person name="Gijzen M."/>
            <person name="Gordon S.G."/>
            <person name="Govers F."/>
            <person name="Grunwald N.J."/>
            <person name="Huang W."/>
            <person name="Ivors K.L."/>
            <person name="Jones R.W."/>
            <person name="Kamoun S."/>
            <person name="Krampis K."/>
            <person name="Lamour K.H."/>
            <person name="Lee M.K."/>
            <person name="McDonald W.H."/>
            <person name="Medina M."/>
            <person name="Meijer H.J."/>
            <person name="Nordberg E.K."/>
            <person name="Maclean D.J."/>
            <person name="Ospina-Giraldo M.D."/>
            <person name="Morris P.F."/>
            <person name="Phuntumart V."/>
            <person name="Putnam N.H."/>
            <person name="Rash S."/>
            <person name="Rose J.K."/>
            <person name="Sakihama Y."/>
            <person name="Salamov A.A."/>
            <person name="Savidor A."/>
            <person name="Scheuring C.F."/>
            <person name="Smith B.M."/>
            <person name="Sobral B.W."/>
            <person name="Terry A."/>
            <person name="Torto-Alalibo T.A."/>
            <person name="Win J."/>
            <person name="Xu Z."/>
            <person name="Zhang H."/>
            <person name="Grigoriev I.V."/>
            <person name="Rokhsar D.S."/>
            <person name="Boore J.L."/>
        </authorList>
    </citation>
    <scope>NUCLEOTIDE SEQUENCE [LARGE SCALE GENOMIC DNA]</scope>
    <source>
        <strain evidence="1 2">P6497</strain>
    </source>
</reference>
<name>G4YDY0_PHYSP</name>
<dbReference type="Proteomes" id="UP000002640">
    <property type="component" value="Unassembled WGS sequence"/>
</dbReference>
<feature type="non-terminal residue" evidence="1">
    <location>
        <position position="1"/>
    </location>
</feature>
<dbReference type="RefSeq" id="XP_009516273.1">
    <property type="nucleotide sequence ID" value="XM_009517978.1"/>
</dbReference>
<feature type="non-terminal residue" evidence="1">
    <location>
        <position position="109"/>
    </location>
</feature>
<dbReference type="KEGG" id="psoj:PHYSODRAFT_434001"/>
<dbReference type="InParanoid" id="G4YDY0"/>
<accession>G4YDY0</accession>
<proteinExistence type="predicted"/>
<gene>
    <name evidence="1" type="ORF">PHYSODRAFT_434001</name>
</gene>
<keyword evidence="2" id="KW-1185">Reference proteome</keyword>
<protein>
    <submittedName>
        <fullName evidence="1">Uncharacterized protein</fullName>
    </submittedName>
</protein>
<evidence type="ECO:0000313" key="1">
    <source>
        <dbReference type="EMBL" id="EGZ28998.1"/>
    </source>
</evidence>